<evidence type="ECO:0000256" key="4">
    <source>
        <dbReference type="ARBA" id="ARBA00022970"/>
    </source>
</evidence>
<evidence type="ECO:0000256" key="1">
    <source>
        <dbReference type="ARBA" id="ARBA00004370"/>
    </source>
</evidence>
<dbReference type="InterPro" id="IPR013057">
    <property type="entry name" value="AA_transpt_TM"/>
</dbReference>
<evidence type="ECO:0000313" key="10">
    <source>
        <dbReference type="Proteomes" id="UP000824469"/>
    </source>
</evidence>
<dbReference type="GO" id="GO:0006865">
    <property type="term" value="P:amino acid transport"/>
    <property type="evidence" value="ECO:0007669"/>
    <property type="project" value="UniProtKB-KW"/>
</dbReference>
<dbReference type="Proteomes" id="UP000824469">
    <property type="component" value="Unassembled WGS sequence"/>
</dbReference>
<evidence type="ECO:0000256" key="7">
    <source>
        <dbReference type="SAM" id="Phobius"/>
    </source>
</evidence>
<keyword evidence="6 7" id="KW-0472">Membrane</keyword>
<feature type="domain" description="Amino acid transporter transmembrane" evidence="8">
    <location>
        <begin position="34"/>
        <end position="147"/>
    </location>
</feature>
<evidence type="ECO:0000256" key="6">
    <source>
        <dbReference type="ARBA" id="ARBA00023136"/>
    </source>
</evidence>
<dbReference type="PANTHER" id="PTHR48017">
    <property type="entry name" value="OS05G0424000 PROTEIN-RELATED"/>
    <property type="match status" value="1"/>
</dbReference>
<protein>
    <recommendedName>
        <fullName evidence="8">Amino acid transporter transmembrane domain-containing protein</fullName>
    </recommendedName>
</protein>
<keyword evidence="4" id="KW-0029">Amino-acid transport</keyword>
<comment type="caution">
    <text evidence="9">The sequence shown here is derived from an EMBL/GenBank/DDBJ whole genome shotgun (WGS) entry which is preliminary data.</text>
</comment>
<evidence type="ECO:0000313" key="9">
    <source>
        <dbReference type="EMBL" id="KAH9304948.1"/>
    </source>
</evidence>
<dbReference type="GO" id="GO:0016020">
    <property type="term" value="C:membrane"/>
    <property type="evidence" value="ECO:0007669"/>
    <property type="project" value="UniProtKB-SubCell"/>
</dbReference>
<dbReference type="OMA" id="INSSFCH"/>
<organism evidence="9 10">
    <name type="scientific">Taxus chinensis</name>
    <name type="common">Chinese yew</name>
    <name type="synonym">Taxus wallichiana var. chinensis</name>
    <dbReference type="NCBI Taxonomy" id="29808"/>
    <lineage>
        <taxon>Eukaryota</taxon>
        <taxon>Viridiplantae</taxon>
        <taxon>Streptophyta</taxon>
        <taxon>Embryophyta</taxon>
        <taxon>Tracheophyta</taxon>
        <taxon>Spermatophyta</taxon>
        <taxon>Pinopsida</taxon>
        <taxon>Pinidae</taxon>
        <taxon>Conifers II</taxon>
        <taxon>Cupressales</taxon>
        <taxon>Taxaceae</taxon>
        <taxon>Taxus</taxon>
    </lineage>
</organism>
<evidence type="ECO:0000256" key="3">
    <source>
        <dbReference type="ARBA" id="ARBA00022692"/>
    </source>
</evidence>
<evidence type="ECO:0000259" key="8">
    <source>
        <dbReference type="Pfam" id="PF01490"/>
    </source>
</evidence>
<dbReference type="EMBL" id="JAHRHJ020000008">
    <property type="protein sequence ID" value="KAH9304948.1"/>
    <property type="molecule type" value="Genomic_DNA"/>
</dbReference>
<evidence type="ECO:0000256" key="2">
    <source>
        <dbReference type="ARBA" id="ARBA00022448"/>
    </source>
</evidence>
<sequence>IHQHTIVCHIISYTITSILTIRKCSVPCATEKGHSHGTLRGVGIGGILTSRTNAWNAFQALGNIAFAYSFSMFLIEIQDTEKSPPTENKTMRKASTTGVSVTTLFYMSVGCAGYAAFGKHTPGNLLTGFGFYNLLWLVDMPNICVVFCQPLYGFVEEWSSNTYGSRVVSSKMNTNLTFMALDS</sequence>
<feature type="non-terminal residue" evidence="9">
    <location>
        <position position="1"/>
    </location>
</feature>
<evidence type="ECO:0000256" key="5">
    <source>
        <dbReference type="ARBA" id="ARBA00022989"/>
    </source>
</evidence>
<feature type="transmembrane region" description="Helical" evidence="7">
    <location>
        <begin position="129"/>
        <end position="152"/>
    </location>
</feature>
<name>A0AA38CUH7_TAXCH</name>
<dbReference type="Pfam" id="PF01490">
    <property type="entry name" value="Aa_trans"/>
    <property type="match status" value="1"/>
</dbReference>
<accession>A0AA38CUH7</accession>
<proteinExistence type="predicted"/>
<dbReference type="AlphaFoldDB" id="A0AA38CUH7"/>
<keyword evidence="3 7" id="KW-0812">Transmembrane</keyword>
<keyword evidence="2" id="KW-0813">Transport</keyword>
<feature type="transmembrane region" description="Helical" evidence="7">
    <location>
        <begin position="96"/>
        <end position="117"/>
    </location>
</feature>
<reference evidence="9 10" key="1">
    <citation type="journal article" date="2021" name="Nat. Plants">
        <title>The Taxus genome provides insights into paclitaxel biosynthesis.</title>
        <authorList>
            <person name="Xiong X."/>
            <person name="Gou J."/>
            <person name="Liao Q."/>
            <person name="Li Y."/>
            <person name="Zhou Q."/>
            <person name="Bi G."/>
            <person name="Li C."/>
            <person name="Du R."/>
            <person name="Wang X."/>
            <person name="Sun T."/>
            <person name="Guo L."/>
            <person name="Liang H."/>
            <person name="Lu P."/>
            <person name="Wu Y."/>
            <person name="Zhang Z."/>
            <person name="Ro D.K."/>
            <person name="Shang Y."/>
            <person name="Huang S."/>
            <person name="Yan J."/>
        </authorList>
    </citation>
    <scope>NUCLEOTIDE SEQUENCE [LARGE SCALE GENOMIC DNA]</scope>
    <source>
        <strain evidence="9">Ta-2019</strain>
    </source>
</reference>
<comment type="subcellular location">
    <subcellularLocation>
        <location evidence="1">Membrane</location>
    </subcellularLocation>
</comment>
<gene>
    <name evidence="9" type="ORF">KI387_009352</name>
</gene>
<keyword evidence="5 7" id="KW-1133">Transmembrane helix</keyword>
<keyword evidence="10" id="KW-1185">Reference proteome</keyword>